<comment type="caution">
    <text evidence="1">The sequence shown here is derived from an EMBL/GenBank/DDBJ whole genome shotgun (WGS) entry which is preliminary data.</text>
</comment>
<dbReference type="AlphaFoldDB" id="A0A511T4K1"/>
<keyword evidence="3" id="KW-1185">Reference proteome</keyword>
<dbReference type="Proteomes" id="UP000321514">
    <property type="component" value="Unassembled WGS sequence"/>
</dbReference>
<dbReference type="EMBL" id="FOIB01000006">
    <property type="protein sequence ID" value="SEU21728.1"/>
    <property type="molecule type" value="Genomic_DNA"/>
</dbReference>
<organism evidence="1 4">
    <name type="scientific">Myxococcus fulvus</name>
    <dbReference type="NCBI Taxonomy" id="33"/>
    <lineage>
        <taxon>Bacteria</taxon>
        <taxon>Pseudomonadati</taxon>
        <taxon>Myxococcota</taxon>
        <taxon>Myxococcia</taxon>
        <taxon>Myxococcales</taxon>
        <taxon>Cystobacterineae</taxon>
        <taxon>Myxococcaceae</taxon>
        <taxon>Myxococcus</taxon>
    </lineage>
</organism>
<name>A0A511T4K1_MYXFU</name>
<dbReference type="OrthoDB" id="5242130at2"/>
<evidence type="ECO:0000313" key="4">
    <source>
        <dbReference type="Proteomes" id="UP000321514"/>
    </source>
</evidence>
<dbReference type="InterPro" id="IPR030916">
    <property type="entry name" value="ELWxxDGT_rpt"/>
</dbReference>
<reference evidence="2 3" key="1">
    <citation type="submission" date="2016-10" db="EMBL/GenBank/DDBJ databases">
        <authorList>
            <person name="Varghese N."/>
            <person name="Submissions S."/>
        </authorList>
    </citation>
    <scope>NUCLEOTIDE SEQUENCE [LARGE SCALE GENOMIC DNA]</scope>
    <source>
        <strain evidence="2 3">DSM 16525</strain>
    </source>
</reference>
<accession>A0A511T4K1</accession>
<dbReference type="RefSeq" id="WP_046715039.1">
    <property type="nucleotide sequence ID" value="NZ_BJXR01000027.1"/>
</dbReference>
<evidence type="ECO:0000313" key="3">
    <source>
        <dbReference type="Proteomes" id="UP000183760"/>
    </source>
</evidence>
<evidence type="ECO:0000313" key="2">
    <source>
        <dbReference type="EMBL" id="SEU21728.1"/>
    </source>
</evidence>
<evidence type="ECO:0000313" key="1">
    <source>
        <dbReference type="EMBL" id="GEN08258.1"/>
    </source>
</evidence>
<protein>
    <submittedName>
        <fullName evidence="2">ELWxxDGT repeat-containing protein</fullName>
    </submittedName>
</protein>
<dbReference type="PROSITE" id="PS51257">
    <property type="entry name" value="PROKAR_LIPOPROTEIN"/>
    <property type="match status" value="1"/>
</dbReference>
<dbReference type="NCBIfam" id="TIGR04534">
    <property type="entry name" value="ELWxxDGT_rpt"/>
    <property type="match status" value="2"/>
</dbReference>
<dbReference type="EMBL" id="BJXR01000027">
    <property type="protein sequence ID" value="GEN08258.1"/>
    <property type="molecule type" value="Genomic_DNA"/>
</dbReference>
<gene>
    <name evidence="1" type="ORF">MFU01_32950</name>
    <name evidence="2" type="ORF">SAMN05443572_106316</name>
</gene>
<sequence length="487" mass="52054">MKAWRGIPVLVSVLWGGLLAVGCGPAVEGSDAEGEAAVESARADVVAAGRACTSERVMPSGTKPEWLVRGVDRLFFSADSEGQGRELWSSPGGGGCAGVVKDIRAGAQGSVPRYLTALGRWVLFAADDGLQGPELWRTDGTEAGTVRVLDVWPGERGSAPRALTRVGTFVYFLAEAPGNGQELWRTDGTASGTRRVHAFVPGSDVLQLTAWGERLALVSYDAEAAVLWVVEPSGETREVFRSAVGVFDSLTAVERRLFFVRDTGEGIVELWVVAGRQAVATKVRDFSGGAPSELTALGGQVFFHAGSDGNYGELGDTRHGGELWRSDGTTLGTRMVRDIWPGPKGSLPSDLVAMDGVLYFAAEDGWRGRELWRSDGTALGTWMVWDLQWGAEGSEPRQLVAQDGWLFFSATTAAHGREAWKSDGWLWNTRRLTDIAPGTSSSNPRSFVRSGRDVFFLANEAAVGEALWVLPLHGAWPCAGPQGGKGC</sequence>
<dbReference type="STRING" id="1334629.MFUL124B02_29795"/>
<reference evidence="1 4" key="2">
    <citation type="submission" date="2019-07" db="EMBL/GenBank/DDBJ databases">
        <title>Whole genome shotgun sequence of Myxococcus fulvus NBRC 100333.</title>
        <authorList>
            <person name="Hosoyama A."/>
            <person name="Uohara A."/>
            <person name="Ohji S."/>
            <person name="Ichikawa N."/>
        </authorList>
    </citation>
    <scope>NUCLEOTIDE SEQUENCE [LARGE SCALE GENOMIC DNA]</scope>
    <source>
        <strain evidence="1 4">NBRC 100333</strain>
    </source>
</reference>
<dbReference type="Proteomes" id="UP000183760">
    <property type="component" value="Unassembled WGS sequence"/>
</dbReference>
<proteinExistence type="predicted"/>